<evidence type="ECO:0000256" key="4">
    <source>
        <dbReference type="ARBA" id="ARBA00022737"/>
    </source>
</evidence>
<sequence>MKVSLNKCLSYAEEDVYRSIKAAVDNLGGISSFIKPNQKVLLKPNMLGAHTPDKTVNTHPAILKAVIRLVKEAKGIPFIGDSPGFDNPKKAFKVSGYNEICAEFIEFKTPYDLPIANSRRFKTITIAKEILDFDVVINLAKLKTHHLTGITCAVKNMFGCIPGILKSGYHVKLPKKEDFCLMLLDLIDNLKPALSIVDAVSAMEGNGGPVSGSPIRLNFIGASQSAQALDYIICKIININPKDIPTIKVDDRFNPETIELIGEKIEDLFNSNFKRIETLTPIFPGPAFLQNILNKMISEKPMLLKNKCTNCGNCYKICLSKAIDFSKKYPIFNYDKCINCYCCAEMCPSKAIEIKANNLIMLLQRLYSRIR</sequence>
<keyword evidence="3" id="KW-0479">Metal-binding</keyword>
<dbReference type="GO" id="GO:0046872">
    <property type="term" value="F:metal ion binding"/>
    <property type="evidence" value="ECO:0007669"/>
    <property type="project" value="UniProtKB-KW"/>
</dbReference>
<protein>
    <recommendedName>
        <fullName evidence="8">4Fe-4S ferredoxin-type domain-containing protein</fullName>
    </recommendedName>
</protein>
<proteinExistence type="predicted"/>
<dbReference type="InterPro" id="IPR017896">
    <property type="entry name" value="4Fe4S_Fe-S-bd"/>
</dbReference>
<keyword evidence="7" id="KW-0411">Iron-sulfur</keyword>
<evidence type="ECO:0000259" key="8">
    <source>
        <dbReference type="PROSITE" id="PS51379"/>
    </source>
</evidence>
<dbReference type="Pfam" id="PF12838">
    <property type="entry name" value="Fer4_7"/>
    <property type="match status" value="1"/>
</dbReference>
<comment type="caution">
    <text evidence="9">The sequence shown here is derived from an EMBL/GenBank/DDBJ whole genome shotgun (WGS) entry which is preliminary data.</text>
</comment>
<dbReference type="PROSITE" id="PS00198">
    <property type="entry name" value="4FE4S_FER_1"/>
    <property type="match status" value="1"/>
</dbReference>
<dbReference type="SUPFAM" id="SSF54862">
    <property type="entry name" value="4Fe-4S ferredoxins"/>
    <property type="match status" value="1"/>
</dbReference>
<dbReference type="Gene3D" id="3.30.70.20">
    <property type="match status" value="1"/>
</dbReference>
<evidence type="ECO:0000313" key="10">
    <source>
        <dbReference type="Proteomes" id="UP000488506"/>
    </source>
</evidence>
<dbReference type="AlphaFoldDB" id="A0A833L175"/>
<evidence type="ECO:0000256" key="2">
    <source>
        <dbReference type="ARBA" id="ARBA00022485"/>
    </source>
</evidence>
<feature type="domain" description="4Fe-4S ferredoxin-type" evidence="8">
    <location>
        <begin position="299"/>
        <end position="327"/>
    </location>
</feature>
<keyword evidence="4" id="KW-0677">Repeat</keyword>
<dbReference type="InterPro" id="IPR017900">
    <property type="entry name" value="4Fe4S_Fe_S_CS"/>
</dbReference>
<dbReference type="EMBL" id="WPAF01000010">
    <property type="protein sequence ID" value="KAF0134245.1"/>
    <property type="molecule type" value="Genomic_DNA"/>
</dbReference>
<evidence type="ECO:0000256" key="7">
    <source>
        <dbReference type="ARBA" id="ARBA00023014"/>
    </source>
</evidence>
<dbReference type="PANTHER" id="PTHR43687:SF6">
    <property type="entry name" value="L-ASPARTATE SEMIALDEHYDE SULFURTRANSFERASE IRON-SULFUR SUBUNIT"/>
    <property type="match status" value="1"/>
</dbReference>
<feature type="domain" description="4Fe-4S ferredoxin-type" evidence="8">
    <location>
        <begin position="328"/>
        <end position="357"/>
    </location>
</feature>
<dbReference type="PROSITE" id="PS51379">
    <property type="entry name" value="4FE4S_FER_2"/>
    <property type="match status" value="2"/>
</dbReference>
<evidence type="ECO:0000256" key="6">
    <source>
        <dbReference type="ARBA" id="ARBA00023004"/>
    </source>
</evidence>
<evidence type="ECO:0000313" key="9">
    <source>
        <dbReference type="EMBL" id="KAF0134245.1"/>
    </source>
</evidence>
<reference evidence="9 10" key="1">
    <citation type="submission" date="2019-12" db="EMBL/GenBank/DDBJ databases">
        <authorList>
            <person name="Wolfe R."/>
            <person name="Danczak R."/>
            <person name="Wilkins M."/>
        </authorList>
    </citation>
    <scope>NUCLEOTIDE SEQUENCE [LARGE SCALE GENOMIC DNA]</scope>
    <source>
        <strain evidence="9">X2_MaxBin.013</strain>
    </source>
</reference>
<dbReference type="PANTHER" id="PTHR43687">
    <property type="entry name" value="ADENYLYLSULFATE REDUCTASE, BETA SUBUNIT"/>
    <property type="match status" value="1"/>
</dbReference>
<organism evidence="9 10">
    <name type="scientific">Candidatus Saganbacteria bacterium</name>
    <dbReference type="NCBI Taxonomy" id="2575572"/>
    <lineage>
        <taxon>Bacteria</taxon>
        <taxon>Bacillati</taxon>
        <taxon>Saganbacteria</taxon>
    </lineage>
</organism>
<accession>A0A833L175</accession>
<evidence type="ECO:0000256" key="5">
    <source>
        <dbReference type="ARBA" id="ARBA00022982"/>
    </source>
</evidence>
<keyword evidence="5" id="KW-0249">Electron transport</keyword>
<evidence type="ECO:0000256" key="3">
    <source>
        <dbReference type="ARBA" id="ARBA00022723"/>
    </source>
</evidence>
<dbReference type="InterPro" id="IPR050572">
    <property type="entry name" value="Fe-S_Ferredoxin"/>
</dbReference>
<keyword evidence="2" id="KW-0004">4Fe-4S</keyword>
<dbReference type="InterPro" id="IPR007160">
    <property type="entry name" value="DUF362"/>
</dbReference>
<evidence type="ECO:0000256" key="1">
    <source>
        <dbReference type="ARBA" id="ARBA00022448"/>
    </source>
</evidence>
<keyword evidence="1" id="KW-0813">Transport</keyword>
<gene>
    <name evidence="9" type="ORF">FD145_757</name>
</gene>
<name>A0A833L175_UNCSA</name>
<keyword evidence="6" id="KW-0408">Iron</keyword>
<dbReference type="Proteomes" id="UP000488506">
    <property type="component" value="Unassembled WGS sequence"/>
</dbReference>
<dbReference type="GO" id="GO:0051539">
    <property type="term" value="F:4 iron, 4 sulfur cluster binding"/>
    <property type="evidence" value="ECO:0007669"/>
    <property type="project" value="UniProtKB-KW"/>
</dbReference>
<dbReference type="Pfam" id="PF04015">
    <property type="entry name" value="DUF362"/>
    <property type="match status" value="1"/>
</dbReference>